<gene>
    <name evidence="3" type="ORF">K2173_021485</name>
</gene>
<evidence type="ECO:0000256" key="1">
    <source>
        <dbReference type="SAM" id="MobiDB-lite"/>
    </source>
</evidence>
<dbReference type="PROSITE" id="PS50108">
    <property type="entry name" value="CRIB"/>
    <property type="match status" value="1"/>
</dbReference>
<dbReference type="PANTHER" id="PTHR46325:SF40">
    <property type="entry name" value="CRIB DOMAIN-CONTAINING PROTEIN"/>
    <property type="match status" value="1"/>
</dbReference>
<dbReference type="PANTHER" id="PTHR46325">
    <property type="entry name" value="CRIB DOMAIN-CONTAINING PROTEIN RIC8"/>
    <property type="match status" value="1"/>
</dbReference>
<organism evidence="3 4">
    <name type="scientific">Erythroxylum novogranatense</name>
    <dbReference type="NCBI Taxonomy" id="1862640"/>
    <lineage>
        <taxon>Eukaryota</taxon>
        <taxon>Viridiplantae</taxon>
        <taxon>Streptophyta</taxon>
        <taxon>Embryophyta</taxon>
        <taxon>Tracheophyta</taxon>
        <taxon>Spermatophyta</taxon>
        <taxon>Magnoliopsida</taxon>
        <taxon>eudicotyledons</taxon>
        <taxon>Gunneridae</taxon>
        <taxon>Pentapetalae</taxon>
        <taxon>rosids</taxon>
        <taxon>fabids</taxon>
        <taxon>Malpighiales</taxon>
        <taxon>Erythroxylaceae</taxon>
        <taxon>Erythroxylum</taxon>
    </lineage>
</organism>
<dbReference type="CDD" id="cd00132">
    <property type="entry name" value="CRIB"/>
    <property type="match status" value="1"/>
</dbReference>
<feature type="domain" description="CRIB" evidence="2">
    <location>
        <begin position="28"/>
        <end position="41"/>
    </location>
</feature>
<keyword evidence="4" id="KW-1185">Reference proteome</keyword>
<name>A0AAV8TN90_9ROSI</name>
<dbReference type="SMART" id="SM00285">
    <property type="entry name" value="PBD"/>
    <property type="match status" value="1"/>
</dbReference>
<protein>
    <recommendedName>
        <fullName evidence="2">CRIB domain-containing protein</fullName>
    </recommendedName>
</protein>
<evidence type="ECO:0000259" key="2">
    <source>
        <dbReference type="PROSITE" id="PS50108"/>
    </source>
</evidence>
<proteinExistence type="predicted"/>
<dbReference type="EMBL" id="JAIWQS010000004">
    <property type="protein sequence ID" value="KAJ8768332.1"/>
    <property type="molecule type" value="Genomic_DNA"/>
</dbReference>
<feature type="compositionally biased region" description="Polar residues" evidence="1">
    <location>
        <begin position="59"/>
        <end position="68"/>
    </location>
</feature>
<dbReference type="AlphaFoldDB" id="A0AAV8TN90"/>
<reference evidence="3 4" key="1">
    <citation type="submission" date="2021-09" db="EMBL/GenBank/DDBJ databases">
        <title>Genomic insights and catalytic innovation underlie evolution of tropane alkaloids biosynthesis.</title>
        <authorList>
            <person name="Wang Y.-J."/>
            <person name="Tian T."/>
            <person name="Huang J.-P."/>
            <person name="Huang S.-X."/>
        </authorList>
    </citation>
    <scope>NUCLEOTIDE SEQUENCE [LARGE SCALE GENOMIC DNA]</scope>
    <source>
        <strain evidence="3">KIB-2018</strain>
        <tissue evidence="3">Leaf</tissue>
    </source>
</reference>
<evidence type="ECO:0000313" key="3">
    <source>
        <dbReference type="EMBL" id="KAJ8768332.1"/>
    </source>
</evidence>
<feature type="compositionally biased region" description="Basic and acidic residues" evidence="1">
    <location>
        <begin position="73"/>
        <end position="82"/>
    </location>
</feature>
<dbReference type="InterPro" id="IPR000095">
    <property type="entry name" value="CRIB_dom"/>
</dbReference>
<feature type="region of interest" description="Disordered" evidence="1">
    <location>
        <begin position="41"/>
        <end position="209"/>
    </location>
</feature>
<evidence type="ECO:0000313" key="4">
    <source>
        <dbReference type="Proteomes" id="UP001159364"/>
    </source>
</evidence>
<accession>A0AAV8TN90</accession>
<feature type="compositionally biased region" description="Polar residues" evidence="1">
    <location>
        <begin position="92"/>
        <end position="111"/>
    </location>
</feature>
<sequence>MSTKVKGLLKGLRYISQIFDEKEQELEIGLPTDVKHVAHIGMDGPDANKPSWMNEYKTEMSSGPLNSSEEAEADRSSNPRETGKKKHRLRRPSSTGDAPLESLTNRSFDTPKQSRRHRSSNNSMDSTNRDSGSVRSRDGGSTRSRRHQSSSAGGGGESPATDQPSIPKHSRVRKSKGSSSKQSRSKDHNLPADPHASMVIASQGSQTAGHLSSVLEAYAAGEK</sequence>
<dbReference type="Proteomes" id="UP001159364">
    <property type="component" value="Linkage Group LG04"/>
</dbReference>
<comment type="caution">
    <text evidence="3">The sequence shown here is derived from an EMBL/GenBank/DDBJ whole genome shotgun (WGS) entry which is preliminary data.</text>
</comment>
<feature type="compositionally biased region" description="Polar residues" evidence="1">
    <location>
        <begin position="200"/>
        <end position="209"/>
    </location>
</feature>